<dbReference type="GO" id="GO:0016747">
    <property type="term" value="F:acyltransferase activity, transferring groups other than amino-acyl groups"/>
    <property type="evidence" value="ECO:0007669"/>
    <property type="project" value="InterPro"/>
</dbReference>
<dbReference type="PROSITE" id="PS51186">
    <property type="entry name" value="GNAT"/>
    <property type="match status" value="1"/>
</dbReference>
<dbReference type="InterPro" id="IPR016181">
    <property type="entry name" value="Acyl_CoA_acyltransferase"/>
</dbReference>
<dbReference type="InterPro" id="IPR000182">
    <property type="entry name" value="GNAT_dom"/>
</dbReference>
<dbReference type="EMBL" id="JADBEM010000001">
    <property type="protein sequence ID" value="MBE1610995.1"/>
    <property type="molecule type" value="Genomic_DNA"/>
</dbReference>
<keyword evidence="3" id="KW-1185">Reference proteome</keyword>
<comment type="caution">
    <text evidence="2">The sequence shown here is derived from an EMBL/GenBank/DDBJ whole genome shotgun (WGS) entry which is preliminary data.</text>
</comment>
<reference evidence="2" key="1">
    <citation type="submission" date="2020-10" db="EMBL/GenBank/DDBJ databases">
        <title>Sequencing the genomes of 1000 actinobacteria strains.</title>
        <authorList>
            <person name="Klenk H.-P."/>
        </authorList>
    </citation>
    <scope>NUCLEOTIDE SEQUENCE</scope>
    <source>
        <strain evidence="2">DSM 45354</strain>
    </source>
</reference>
<proteinExistence type="predicted"/>
<organism evidence="2 3">
    <name type="scientific">Actinopolymorpha pittospori</name>
    <dbReference type="NCBI Taxonomy" id="648752"/>
    <lineage>
        <taxon>Bacteria</taxon>
        <taxon>Bacillati</taxon>
        <taxon>Actinomycetota</taxon>
        <taxon>Actinomycetes</taxon>
        <taxon>Propionibacteriales</taxon>
        <taxon>Actinopolymorphaceae</taxon>
        <taxon>Actinopolymorpha</taxon>
    </lineage>
</organism>
<evidence type="ECO:0000313" key="2">
    <source>
        <dbReference type="EMBL" id="MBE1610995.1"/>
    </source>
</evidence>
<feature type="domain" description="N-acetyltransferase" evidence="1">
    <location>
        <begin position="19"/>
        <end position="173"/>
    </location>
</feature>
<dbReference type="SUPFAM" id="SSF55729">
    <property type="entry name" value="Acyl-CoA N-acyltransferases (Nat)"/>
    <property type="match status" value="1"/>
</dbReference>
<protein>
    <submittedName>
        <fullName evidence="2">GNAT superfamily N-acetyltransferase</fullName>
    </submittedName>
</protein>
<dbReference type="Gene3D" id="3.40.630.30">
    <property type="match status" value="1"/>
</dbReference>
<name>A0A927RGA7_9ACTN</name>
<dbReference type="CDD" id="cd04301">
    <property type="entry name" value="NAT_SF"/>
    <property type="match status" value="1"/>
</dbReference>
<sequence>MSFIAAYEPDREGGTAPAAEIRTATRSDATVLALLEQGVRPGDVDARIASLCDAVEDPEHLVVLASVDSEPVGYGRVAYLARDVDDAPAGYYLAGVTVARRWRRRGLAADLTAARLAWIWRRSEVAWYFSNVQNLASLALHETFGFVEADRSPSFQGITFAGGVGVLLRAGRPVSDEVSARRGSPDG</sequence>
<dbReference type="Pfam" id="PF00583">
    <property type="entry name" value="Acetyltransf_1"/>
    <property type="match status" value="1"/>
</dbReference>
<dbReference type="Proteomes" id="UP000638648">
    <property type="component" value="Unassembled WGS sequence"/>
</dbReference>
<evidence type="ECO:0000259" key="1">
    <source>
        <dbReference type="PROSITE" id="PS51186"/>
    </source>
</evidence>
<dbReference type="RefSeq" id="WP_192754278.1">
    <property type="nucleotide sequence ID" value="NZ_BAABJL010000042.1"/>
</dbReference>
<dbReference type="AlphaFoldDB" id="A0A927RGA7"/>
<accession>A0A927RGA7</accession>
<gene>
    <name evidence="2" type="ORF">HEB94_007843</name>
</gene>
<evidence type="ECO:0000313" key="3">
    <source>
        <dbReference type="Proteomes" id="UP000638648"/>
    </source>
</evidence>